<comment type="caution">
    <text evidence="1">The sequence shown here is derived from an EMBL/GenBank/DDBJ whole genome shotgun (WGS) entry which is preliminary data.</text>
</comment>
<sequence>MKKVKGLLLVPLLSAGLLLLTPYNEHSVEAKVYWDGVELKPGQIGRLTILKQTPLYKLDASKKVFVRNLKPGQKFRIYAFKPGMLGIGGGYYVDRDSRVKYETPSKAKLAQVKEEQELLKAGLQKYSGEWFTSKDKSRPGVGAIIKFTSPNKAKVQLYGIWWSMPDGSNARQSLSNPVTVTFNKNGVGEFWFIEDRAGNKGHATLILKDNKVTLEVSYPDYLPENEFLDSYIYEGTNKLYYKVGQPEFMEVIN</sequence>
<reference evidence="1 2" key="1">
    <citation type="submission" date="2020-08" db="EMBL/GenBank/DDBJ databases">
        <title>Genomic Encyclopedia of Type Strains, Phase IV (KMG-IV): sequencing the most valuable type-strain genomes for metagenomic binning, comparative biology and taxonomic classification.</title>
        <authorList>
            <person name="Goeker M."/>
        </authorList>
    </citation>
    <scope>NUCLEOTIDE SEQUENCE [LARGE SCALE GENOMIC DNA]</scope>
    <source>
        <strain evidence="1 2">DSM 14590</strain>
    </source>
</reference>
<keyword evidence="2" id="KW-1185">Reference proteome</keyword>
<dbReference type="AlphaFoldDB" id="A0AA89NMR7"/>
<name>A0AA89NMR7_9BACL</name>
<gene>
    <name evidence="1" type="ORF">HNR78_003396</name>
</gene>
<evidence type="ECO:0000313" key="1">
    <source>
        <dbReference type="EMBL" id="MBB3870441.1"/>
    </source>
</evidence>
<proteinExistence type="predicted"/>
<organism evidence="1 2">
    <name type="scientific">Parageobacillus toebii NBRC 107807</name>
    <dbReference type="NCBI Taxonomy" id="1223503"/>
    <lineage>
        <taxon>Bacteria</taxon>
        <taxon>Bacillati</taxon>
        <taxon>Bacillota</taxon>
        <taxon>Bacilli</taxon>
        <taxon>Bacillales</taxon>
        <taxon>Anoxybacillaceae</taxon>
        <taxon>Parageobacillus</taxon>
    </lineage>
</organism>
<protein>
    <submittedName>
        <fullName evidence="1">Uncharacterized protein</fullName>
    </submittedName>
</protein>
<evidence type="ECO:0000313" key="2">
    <source>
        <dbReference type="Proteomes" id="UP000613002"/>
    </source>
</evidence>
<dbReference type="EMBL" id="JACICZ010000027">
    <property type="protein sequence ID" value="MBB3870441.1"/>
    <property type="molecule type" value="Genomic_DNA"/>
</dbReference>
<dbReference type="RefSeq" id="WP_050367851.1">
    <property type="nucleotide sequence ID" value="NZ_BDAQ01000029.1"/>
</dbReference>
<dbReference type="Proteomes" id="UP000613002">
    <property type="component" value="Unassembled WGS sequence"/>
</dbReference>
<accession>A0AA89NMR7</accession>